<dbReference type="GO" id="GO:0033619">
    <property type="term" value="P:membrane protein proteolysis"/>
    <property type="evidence" value="ECO:0007669"/>
    <property type="project" value="TreeGrafter"/>
</dbReference>
<evidence type="ECO:0000256" key="7">
    <source>
        <dbReference type="ARBA" id="ARBA00023136"/>
    </source>
</evidence>
<dbReference type="GO" id="GO:0042500">
    <property type="term" value="F:aspartic endopeptidase activity, intramembrane cleaving"/>
    <property type="evidence" value="ECO:0007669"/>
    <property type="project" value="InterPro"/>
</dbReference>
<comment type="caution">
    <text evidence="9">The sequence shown here is derived from an EMBL/GenBank/DDBJ whole genome shotgun (WGS) entry which is preliminary data.</text>
</comment>
<feature type="transmembrane region" description="Helical" evidence="8">
    <location>
        <begin position="202"/>
        <end position="221"/>
    </location>
</feature>
<dbReference type="GO" id="GO:0098553">
    <property type="term" value="C:lumenal side of endoplasmic reticulum membrane"/>
    <property type="evidence" value="ECO:0007669"/>
    <property type="project" value="TreeGrafter"/>
</dbReference>
<dbReference type="GO" id="GO:0006465">
    <property type="term" value="P:signal peptide processing"/>
    <property type="evidence" value="ECO:0007669"/>
    <property type="project" value="TreeGrafter"/>
</dbReference>
<name>G4T9N7_SERID</name>
<feature type="transmembrane region" description="Helical" evidence="8">
    <location>
        <begin position="98"/>
        <end position="118"/>
    </location>
</feature>
<dbReference type="InParanoid" id="G4T9N7"/>
<feature type="transmembrane region" description="Helical" evidence="8">
    <location>
        <begin position="297"/>
        <end position="319"/>
    </location>
</feature>
<dbReference type="EMBL" id="CAFZ01000024">
    <property type="protein sequence ID" value="CCA68048.1"/>
    <property type="molecule type" value="Genomic_DNA"/>
</dbReference>
<evidence type="ECO:0000256" key="8">
    <source>
        <dbReference type="SAM" id="Phobius"/>
    </source>
</evidence>
<dbReference type="SMART" id="SM00730">
    <property type="entry name" value="PSN"/>
    <property type="match status" value="1"/>
</dbReference>
<keyword evidence="3 8" id="KW-0812">Transmembrane</keyword>
<evidence type="ECO:0000313" key="10">
    <source>
        <dbReference type="Proteomes" id="UP000007148"/>
    </source>
</evidence>
<evidence type="ECO:0000256" key="6">
    <source>
        <dbReference type="ARBA" id="ARBA00022989"/>
    </source>
</evidence>
<feature type="transmembrane region" description="Helical" evidence="8">
    <location>
        <begin position="68"/>
        <end position="86"/>
    </location>
</feature>
<keyword evidence="5" id="KW-0256">Endoplasmic reticulum</keyword>
<accession>G4T9N7</accession>
<gene>
    <name evidence="9" type="ORF">PIIN_01915</name>
</gene>
<sequence length="371" mass="41589">MSEASSSTLELIDYLVSYAGLISLATISIYAGSFASLKLPKSKSTRSPDKDYEDEDEGLSEEIRLEDAYWLPILGSVVLFSLYIIIRYISVKWINIVLQWYFSIITVASLWTASRNFMRFCLGTTRWRQLRPLTLSITHGDQPLVHLRTPTITLFLLPFVLYPSIVYIFFPSIMESQHAVLINIMGLSLTHTALVSIKLDSLITGVVLLSGLFLYDIWWVFGSKPVFGSNVMVTVAQGLDAPIKILFPKSRHLLGNDYTMLGLGDIVVPGMFIAFALRYDLHRSAVKDLGQRFAKPFFIATLISYIVGLATTVVVMHTFHSAQPALLYLSPACILSFLATGLIYGEWAEIWAYSDTQEEQNVAGDQKEKVD</sequence>
<dbReference type="STRING" id="1109443.G4T9N7"/>
<dbReference type="PANTHER" id="PTHR12174">
    <property type="entry name" value="SIGNAL PEPTIDE PEPTIDASE"/>
    <property type="match status" value="1"/>
</dbReference>
<proteinExistence type="inferred from homology"/>
<evidence type="ECO:0008006" key="11">
    <source>
        <dbReference type="Google" id="ProtNLM"/>
    </source>
</evidence>
<dbReference type="AlphaFoldDB" id="G4T9N7"/>
<evidence type="ECO:0000256" key="5">
    <source>
        <dbReference type="ARBA" id="ARBA00022824"/>
    </source>
</evidence>
<keyword evidence="10" id="KW-1185">Reference proteome</keyword>
<feature type="transmembrane region" description="Helical" evidence="8">
    <location>
        <begin position="15"/>
        <end position="37"/>
    </location>
</feature>
<keyword evidence="4" id="KW-0378">Hydrolase</keyword>
<comment type="subcellular location">
    <subcellularLocation>
        <location evidence="1">Endoplasmic reticulum membrane</location>
        <topology evidence="1">Multi-pass membrane protein</topology>
    </subcellularLocation>
</comment>
<dbReference type="Pfam" id="PF04258">
    <property type="entry name" value="Peptidase_A22B"/>
    <property type="match status" value="1"/>
</dbReference>
<feature type="transmembrane region" description="Helical" evidence="8">
    <location>
        <begin position="176"/>
        <end position="195"/>
    </location>
</feature>
<organism evidence="9 10">
    <name type="scientific">Serendipita indica (strain DSM 11827)</name>
    <name type="common">Root endophyte fungus</name>
    <name type="synonym">Piriformospora indica</name>
    <dbReference type="NCBI Taxonomy" id="1109443"/>
    <lineage>
        <taxon>Eukaryota</taxon>
        <taxon>Fungi</taxon>
        <taxon>Dikarya</taxon>
        <taxon>Basidiomycota</taxon>
        <taxon>Agaricomycotina</taxon>
        <taxon>Agaricomycetes</taxon>
        <taxon>Sebacinales</taxon>
        <taxon>Serendipitaceae</taxon>
        <taxon>Serendipita</taxon>
    </lineage>
</organism>
<feature type="transmembrane region" description="Helical" evidence="8">
    <location>
        <begin position="325"/>
        <end position="344"/>
    </location>
</feature>
<dbReference type="InterPro" id="IPR006639">
    <property type="entry name" value="Preselin/SPP"/>
</dbReference>
<feature type="transmembrane region" description="Helical" evidence="8">
    <location>
        <begin position="152"/>
        <end position="170"/>
    </location>
</feature>
<dbReference type="HOGENOM" id="CLU_023799_0_0_1"/>
<dbReference type="OrthoDB" id="29661at2759"/>
<dbReference type="Proteomes" id="UP000007148">
    <property type="component" value="Unassembled WGS sequence"/>
</dbReference>
<evidence type="ECO:0000256" key="1">
    <source>
        <dbReference type="ARBA" id="ARBA00004477"/>
    </source>
</evidence>
<protein>
    <recommendedName>
        <fullName evidence="11">Minor histocompatibility antigen H13</fullName>
    </recommendedName>
</protein>
<dbReference type="eggNOG" id="KOG2443">
    <property type="taxonomic scope" value="Eukaryota"/>
</dbReference>
<dbReference type="OMA" id="FLYDIWW"/>
<reference evidence="9 10" key="1">
    <citation type="journal article" date="2011" name="PLoS Pathog.">
        <title>Endophytic Life Strategies Decoded by Genome and Transcriptome Analyses of the Mutualistic Root Symbiont Piriformospora indica.</title>
        <authorList>
            <person name="Zuccaro A."/>
            <person name="Lahrmann U."/>
            <person name="Guldener U."/>
            <person name="Langen G."/>
            <person name="Pfiffi S."/>
            <person name="Biedenkopf D."/>
            <person name="Wong P."/>
            <person name="Samans B."/>
            <person name="Grimm C."/>
            <person name="Basiewicz M."/>
            <person name="Murat C."/>
            <person name="Martin F."/>
            <person name="Kogel K.H."/>
        </authorList>
    </citation>
    <scope>NUCLEOTIDE SEQUENCE [LARGE SCALE GENOMIC DNA]</scope>
    <source>
        <strain evidence="9 10">DSM 11827</strain>
    </source>
</reference>
<dbReference type="InterPro" id="IPR007369">
    <property type="entry name" value="Peptidase_A22B_SPP"/>
</dbReference>
<dbReference type="PANTHER" id="PTHR12174:SF23">
    <property type="entry name" value="MINOR HISTOCOMPATIBILITY ANTIGEN H13"/>
    <property type="match status" value="1"/>
</dbReference>
<evidence type="ECO:0000256" key="4">
    <source>
        <dbReference type="ARBA" id="ARBA00022801"/>
    </source>
</evidence>
<feature type="transmembrane region" description="Helical" evidence="8">
    <location>
        <begin position="258"/>
        <end position="277"/>
    </location>
</feature>
<keyword evidence="7 8" id="KW-0472">Membrane</keyword>
<comment type="similarity">
    <text evidence="2">Belongs to the peptidase A22B family.</text>
</comment>
<dbReference type="FunCoup" id="G4T9N7">
    <property type="interactions" value="154"/>
</dbReference>
<evidence type="ECO:0000256" key="3">
    <source>
        <dbReference type="ARBA" id="ARBA00022692"/>
    </source>
</evidence>
<evidence type="ECO:0000313" key="9">
    <source>
        <dbReference type="EMBL" id="CCA68048.1"/>
    </source>
</evidence>
<keyword evidence="6 8" id="KW-1133">Transmembrane helix</keyword>
<evidence type="ECO:0000256" key="2">
    <source>
        <dbReference type="ARBA" id="ARBA00006859"/>
    </source>
</evidence>
<dbReference type="GO" id="GO:0098554">
    <property type="term" value="C:cytoplasmic side of endoplasmic reticulum membrane"/>
    <property type="evidence" value="ECO:0007669"/>
    <property type="project" value="TreeGrafter"/>
</dbReference>